<keyword evidence="3" id="KW-1185">Reference proteome</keyword>
<feature type="compositionally biased region" description="Low complexity" evidence="1">
    <location>
        <begin position="423"/>
        <end position="435"/>
    </location>
</feature>
<evidence type="ECO:0000313" key="2">
    <source>
        <dbReference type="EMBL" id="KAG0278566.1"/>
    </source>
</evidence>
<dbReference type="EMBL" id="JAAAIL010000186">
    <property type="protein sequence ID" value="KAG0278566.1"/>
    <property type="molecule type" value="Genomic_DNA"/>
</dbReference>
<evidence type="ECO:0008006" key="4">
    <source>
        <dbReference type="Google" id="ProtNLM"/>
    </source>
</evidence>
<feature type="compositionally biased region" description="Low complexity" evidence="1">
    <location>
        <begin position="47"/>
        <end position="65"/>
    </location>
</feature>
<protein>
    <recommendedName>
        <fullName evidence="4">TPX2 central domain-containing protein</fullName>
    </recommendedName>
</protein>
<dbReference type="AlphaFoldDB" id="A0AAD4DHS8"/>
<organism evidence="2 3">
    <name type="scientific">Linnemannia exigua</name>
    <dbReference type="NCBI Taxonomy" id="604196"/>
    <lineage>
        <taxon>Eukaryota</taxon>
        <taxon>Fungi</taxon>
        <taxon>Fungi incertae sedis</taxon>
        <taxon>Mucoromycota</taxon>
        <taxon>Mortierellomycotina</taxon>
        <taxon>Mortierellomycetes</taxon>
        <taxon>Mortierellales</taxon>
        <taxon>Mortierellaceae</taxon>
        <taxon>Linnemannia</taxon>
    </lineage>
</organism>
<name>A0AAD4DHS8_9FUNG</name>
<comment type="caution">
    <text evidence="2">The sequence shown here is derived from an EMBL/GenBank/DDBJ whole genome shotgun (WGS) entry which is preliminary data.</text>
</comment>
<dbReference type="Proteomes" id="UP001194580">
    <property type="component" value="Unassembled WGS sequence"/>
</dbReference>
<feature type="compositionally biased region" description="Low complexity" evidence="1">
    <location>
        <begin position="1"/>
        <end position="17"/>
    </location>
</feature>
<evidence type="ECO:0000256" key="1">
    <source>
        <dbReference type="SAM" id="MobiDB-lite"/>
    </source>
</evidence>
<proteinExistence type="predicted"/>
<sequence>MQHTSATKTSTTTAARAESIPSRARTTLAAARNITGTNPAPKFNIGTSTAASSRTNNTQSTRPSTLAGLLSSKKARVSVSTIASTTTISATATASTSTSTSNNVHRFFFGETYDNPFLEQPPRKQSRDALLTSSSVIQHTSREALATSQKQARPTGLMLTRVLPINSPVRIPAAVTSIQSVRDSSSMVATHDLASTERLNRDARIMGDTLRKSLGTTAMDIARKSIMQHSAASPRKAFLKVSEVAARSHGEPSLHDLLAASETDNNDYSMPRRPIQVTTTQSFAHPDTPFTFESTPLPLLNPTTAPQEPNIQHRLEVSDRGTSIHVGQSIVQETTDPVAAHGKSSLESSFHARTSMANRAPPYRVLSVNEREVLRSSRGPGFRARPVDPRMFTSAGDSGLPRVVKQPLTIPVSPAFSKRVRTKAAPAPTTTTTTKSYLRKDTGDGQAGALQAERGHAKQWQSSHKTHPWRF</sequence>
<reference evidence="2" key="1">
    <citation type="journal article" date="2020" name="Fungal Divers.">
        <title>Resolving the Mortierellaceae phylogeny through synthesis of multi-gene phylogenetics and phylogenomics.</title>
        <authorList>
            <person name="Vandepol N."/>
            <person name="Liber J."/>
            <person name="Desiro A."/>
            <person name="Na H."/>
            <person name="Kennedy M."/>
            <person name="Barry K."/>
            <person name="Grigoriev I.V."/>
            <person name="Miller A.N."/>
            <person name="O'Donnell K."/>
            <person name="Stajich J.E."/>
            <person name="Bonito G."/>
        </authorList>
    </citation>
    <scope>NUCLEOTIDE SEQUENCE</scope>
    <source>
        <strain evidence="2">NRRL 28262</strain>
    </source>
</reference>
<feature type="region of interest" description="Disordered" evidence="1">
    <location>
        <begin position="419"/>
        <end position="471"/>
    </location>
</feature>
<accession>A0AAD4DHS8</accession>
<feature type="region of interest" description="Disordered" evidence="1">
    <location>
        <begin position="1"/>
        <end position="70"/>
    </location>
</feature>
<gene>
    <name evidence="2" type="ORF">BGZ95_003703</name>
</gene>
<evidence type="ECO:0000313" key="3">
    <source>
        <dbReference type="Proteomes" id="UP001194580"/>
    </source>
</evidence>